<evidence type="ECO:0000256" key="1">
    <source>
        <dbReference type="ARBA" id="ARBA00022723"/>
    </source>
</evidence>
<dbReference type="GO" id="GO:0016829">
    <property type="term" value="F:lyase activity"/>
    <property type="evidence" value="ECO:0007669"/>
    <property type="project" value="UniProtKB-KW"/>
</dbReference>
<dbReference type="InterPro" id="IPR018082">
    <property type="entry name" value="AmbAllergen"/>
</dbReference>
<sequence length="491" mass="53320">MLLVLIFVTLFSCSKDTDLFYQSIEDEIVENIEEETVEEDTDEDSEENGDEDDPINDGEGGDTDSDLPTDNVVSSDLKAFPTAEGFGKNVTGGRGGKVYTVTNLNKNGPGSFVEALEASGPRIIVFAVGGTIELDYEDQVYVRNGDLTIAGQTAPANSGGITIKGSIRFNYTDNIILRNIRFRLGDNGWKDASGNIVGSKPSGIAYDGLELLNVSNMIIDHCSVSWSIDENFSVVDSQNITVQNCIISEALAQSVHYESSSHSMGVLINRSENVTFYNNYVAHNSERNIRAARSTFEMINNVFYDFKGAGGFSSGQNWTAIGNHWKKGATDVTSANITSYVNDSGQGHSGSIYYADNTNDIGIPFLSPKWEPYIVGAPPVDSGINAKSVDAAISYVLSNAGARYPYFDSVDQRVVQNFYSSAGKIVDSPEMSGGYPYLNKGTAEEDTDQDGMPDDWEIAMGLNPQVADDSGDLDNDGYTNIEEYINLIDMN</sequence>
<accession>A0AA48HKA5</accession>
<keyword evidence="2" id="KW-0732">Signal</keyword>
<dbReference type="PANTHER" id="PTHR42970">
    <property type="entry name" value="PECTATE LYASE C-RELATED"/>
    <property type="match status" value="1"/>
</dbReference>
<dbReference type="EMBL" id="AP027268">
    <property type="protein sequence ID" value="BDW93823.1"/>
    <property type="molecule type" value="Genomic_DNA"/>
</dbReference>
<reference evidence="5 6" key="1">
    <citation type="submission" date="2023-01" db="EMBL/GenBank/DDBJ databases">
        <title>Complete genome sequence of Muricauda aquimarina strain IFOP_LL357.</title>
        <authorList>
            <person name="Gajardo G."/>
            <person name="Ueki S."/>
            <person name="Maruyama F."/>
        </authorList>
    </citation>
    <scope>NUCLEOTIDE SEQUENCE [LARGE SCALE GENOMIC DNA]</scope>
    <source>
        <strain evidence="5 6">IFOP_LL357</strain>
    </source>
</reference>
<dbReference type="InterPro" id="IPR012334">
    <property type="entry name" value="Pectin_lyas_fold"/>
</dbReference>
<evidence type="ECO:0000313" key="5">
    <source>
        <dbReference type="EMBL" id="BDW93823.1"/>
    </source>
</evidence>
<feature type="compositionally biased region" description="Acidic residues" evidence="4">
    <location>
        <begin position="30"/>
        <end position="67"/>
    </location>
</feature>
<dbReference type="RefSeq" id="WP_224837194.1">
    <property type="nucleotide sequence ID" value="NZ_AP027268.1"/>
</dbReference>
<keyword evidence="5" id="KW-0456">Lyase</keyword>
<dbReference type="Gene3D" id="2.160.20.10">
    <property type="entry name" value="Single-stranded right-handed beta-helix, Pectin lyase-like"/>
    <property type="match status" value="1"/>
</dbReference>
<organism evidence="5 6">
    <name type="scientific">Flagellimonas marinaquae</name>
    <dbReference type="NCBI Taxonomy" id="254955"/>
    <lineage>
        <taxon>Bacteria</taxon>
        <taxon>Pseudomonadati</taxon>
        <taxon>Bacteroidota</taxon>
        <taxon>Flavobacteriia</taxon>
        <taxon>Flavobacteriales</taxon>
        <taxon>Flavobacteriaceae</taxon>
        <taxon>Flagellimonas</taxon>
    </lineage>
</organism>
<keyword evidence="3" id="KW-0325">Glycoprotein</keyword>
<evidence type="ECO:0000256" key="2">
    <source>
        <dbReference type="ARBA" id="ARBA00022729"/>
    </source>
</evidence>
<dbReference type="InterPro" id="IPR052063">
    <property type="entry name" value="Polysaccharide_Lyase_1"/>
</dbReference>
<evidence type="ECO:0000256" key="4">
    <source>
        <dbReference type="SAM" id="MobiDB-lite"/>
    </source>
</evidence>
<name>A0AA48HKA5_9FLAO</name>
<gene>
    <name evidence="5" type="primary">pel</name>
    <name evidence="5" type="ORF">MACH07_26550</name>
</gene>
<protein>
    <submittedName>
        <fullName evidence="5">Pectate lyase</fullName>
    </submittedName>
</protein>
<dbReference type="GO" id="GO:0046872">
    <property type="term" value="F:metal ion binding"/>
    <property type="evidence" value="ECO:0007669"/>
    <property type="project" value="UniProtKB-KW"/>
</dbReference>
<evidence type="ECO:0000256" key="3">
    <source>
        <dbReference type="ARBA" id="ARBA00023180"/>
    </source>
</evidence>
<proteinExistence type="predicted"/>
<dbReference type="PANTHER" id="PTHR42970:SF1">
    <property type="entry name" value="PECTATE LYASE C-RELATED"/>
    <property type="match status" value="1"/>
</dbReference>
<keyword evidence="6" id="KW-1185">Reference proteome</keyword>
<dbReference type="AlphaFoldDB" id="A0AA48HKA5"/>
<evidence type="ECO:0000313" key="6">
    <source>
        <dbReference type="Proteomes" id="UP001330184"/>
    </source>
</evidence>
<feature type="region of interest" description="Disordered" evidence="4">
    <location>
        <begin position="30"/>
        <end position="73"/>
    </location>
</feature>
<keyword evidence="1" id="KW-0479">Metal-binding</keyword>
<dbReference type="SUPFAM" id="SSF51126">
    <property type="entry name" value="Pectin lyase-like"/>
    <property type="match status" value="1"/>
</dbReference>
<dbReference type="InterPro" id="IPR011050">
    <property type="entry name" value="Pectin_lyase_fold/virulence"/>
</dbReference>
<dbReference type="PRINTS" id="PR00807">
    <property type="entry name" value="AMBALLERGEN"/>
</dbReference>
<dbReference type="Proteomes" id="UP001330184">
    <property type="component" value="Chromosome"/>
</dbReference>